<dbReference type="InterPro" id="IPR006664">
    <property type="entry name" value="OMP_bac"/>
</dbReference>
<dbReference type="RefSeq" id="WP_145846518.1">
    <property type="nucleotide sequence ID" value="NZ_CP042239.1"/>
</dbReference>
<evidence type="ECO:0000313" key="7">
    <source>
        <dbReference type="Proteomes" id="UP000318055"/>
    </source>
</evidence>
<dbReference type="PANTHER" id="PTHR30329">
    <property type="entry name" value="STATOR ELEMENT OF FLAGELLAR MOTOR COMPLEX"/>
    <property type="match status" value="1"/>
</dbReference>
<evidence type="ECO:0000313" key="6">
    <source>
        <dbReference type="EMBL" id="QDX26133.1"/>
    </source>
</evidence>
<evidence type="ECO:0000256" key="4">
    <source>
        <dbReference type="PROSITE-ProRule" id="PRU00473"/>
    </source>
</evidence>
<gene>
    <name evidence="6" type="ORF">FPZ54_08935</name>
</gene>
<keyword evidence="2 4" id="KW-0472">Membrane</keyword>
<dbReference type="InterPro" id="IPR050330">
    <property type="entry name" value="Bact_OuterMem_StrucFunc"/>
</dbReference>
<name>A0A518RFC9_9SPHN</name>
<evidence type="ECO:0000256" key="1">
    <source>
        <dbReference type="ARBA" id="ARBA00004442"/>
    </source>
</evidence>
<feature type="domain" description="OmpA-like" evidence="5">
    <location>
        <begin position="54"/>
        <end position="171"/>
    </location>
</feature>
<dbReference type="PANTHER" id="PTHR30329:SF21">
    <property type="entry name" value="LIPOPROTEIN YIAD-RELATED"/>
    <property type="match status" value="1"/>
</dbReference>
<dbReference type="AlphaFoldDB" id="A0A518RFC9"/>
<dbReference type="EMBL" id="CP042239">
    <property type="protein sequence ID" value="QDX26133.1"/>
    <property type="molecule type" value="Genomic_DNA"/>
</dbReference>
<keyword evidence="3" id="KW-0998">Cell outer membrane</keyword>
<organism evidence="6 7">
    <name type="scientific">Sphingomonas suaedae</name>
    <dbReference type="NCBI Taxonomy" id="2599297"/>
    <lineage>
        <taxon>Bacteria</taxon>
        <taxon>Pseudomonadati</taxon>
        <taxon>Pseudomonadota</taxon>
        <taxon>Alphaproteobacteria</taxon>
        <taxon>Sphingomonadales</taxon>
        <taxon>Sphingomonadaceae</taxon>
        <taxon>Sphingomonas</taxon>
    </lineage>
</organism>
<dbReference type="Pfam" id="PF00691">
    <property type="entry name" value="OmpA"/>
    <property type="match status" value="1"/>
</dbReference>
<dbReference type="SUPFAM" id="SSF103088">
    <property type="entry name" value="OmpA-like"/>
    <property type="match status" value="1"/>
</dbReference>
<evidence type="ECO:0000256" key="3">
    <source>
        <dbReference type="ARBA" id="ARBA00023237"/>
    </source>
</evidence>
<dbReference type="InterPro" id="IPR006665">
    <property type="entry name" value="OmpA-like"/>
</dbReference>
<evidence type="ECO:0000259" key="5">
    <source>
        <dbReference type="PROSITE" id="PS51123"/>
    </source>
</evidence>
<dbReference type="KEGG" id="ssua:FPZ54_08935"/>
<evidence type="ECO:0000256" key="2">
    <source>
        <dbReference type="ARBA" id="ARBA00023136"/>
    </source>
</evidence>
<dbReference type="OrthoDB" id="189250at2"/>
<dbReference type="Proteomes" id="UP000318055">
    <property type="component" value="Chromosome"/>
</dbReference>
<comment type="subcellular location">
    <subcellularLocation>
        <location evidence="1">Cell outer membrane</location>
    </subcellularLocation>
</comment>
<reference evidence="6 7" key="1">
    <citation type="submission" date="2019-07" db="EMBL/GenBank/DDBJ databases">
        <title>Sphingomonas alkalisoli sp. nov., isolated from rhizosphere soil of Suaedae salsa.</title>
        <authorList>
            <person name="Zhang H."/>
            <person name="Xu L."/>
            <person name="Zhang J.-X."/>
            <person name="Sun J.-Q."/>
        </authorList>
    </citation>
    <scope>NUCLEOTIDE SEQUENCE [LARGE SCALE GENOMIC DNA]</scope>
    <source>
        <strain evidence="6 7">XS-10</strain>
    </source>
</reference>
<dbReference type="PROSITE" id="PS51123">
    <property type="entry name" value="OMPA_2"/>
    <property type="match status" value="1"/>
</dbReference>
<dbReference type="PROSITE" id="PS51257">
    <property type="entry name" value="PROKAR_LIPOPROTEIN"/>
    <property type="match status" value="1"/>
</dbReference>
<protein>
    <submittedName>
        <fullName evidence="6">OmpA family protein</fullName>
    </submittedName>
</protein>
<dbReference type="Gene3D" id="3.30.1330.60">
    <property type="entry name" value="OmpA-like domain"/>
    <property type="match status" value="1"/>
</dbReference>
<accession>A0A518RFC9</accession>
<keyword evidence="7" id="KW-1185">Reference proteome</keyword>
<proteinExistence type="predicted"/>
<dbReference type="PRINTS" id="PR01021">
    <property type="entry name" value="OMPADOMAIN"/>
</dbReference>
<dbReference type="GO" id="GO:0009279">
    <property type="term" value="C:cell outer membrane"/>
    <property type="evidence" value="ECO:0007669"/>
    <property type="project" value="UniProtKB-SubCell"/>
</dbReference>
<sequence>MRLLMIPLVAGGLTMAACSDDSRTDNVAVADNGVAIVADADGTMDGNMAMGNAATAVASAESNRVFFALDSAELSDAARQQLDRIASEYRETPGVGVTLAGFTDTTGTRPYNQELSEQRANTVRSYLVERGVAAGEIDTEARGQNGQRVDTADNVAEPANRRVRIEFGDQS</sequence>
<dbReference type="InterPro" id="IPR036737">
    <property type="entry name" value="OmpA-like_sf"/>
</dbReference>
<dbReference type="CDD" id="cd07185">
    <property type="entry name" value="OmpA_C-like"/>
    <property type="match status" value="1"/>
</dbReference>